<protein>
    <submittedName>
        <fullName evidence="3">Uncharacterized protein</fullName>
    </submittedName>
</protein>
<evidence type="ECO:0000313" key="2">
    <source>
        <dbReference type="Proteomes" id="UP000887565"/>
    </source>
</evidence>
<dbReference type="WBParaSite" id="nRc.2.0.1.t22147-RA">
    <property type="protein sequence ID" value="nRc.2.0.1.t22147-RA"/>
    <property type="gene ID" value="nRc.2.0.1.g22147"/>
</dbReference>
<reference evidence="3" key="1">
    <citation type="submission" date="2022-11" db="UniProtKB">
        <authorList>
            <consortium name="WormBaseParasite"/>
        </authorList>
    </citation>
    <scope>IDENTIFICATION</scope>
</reference>
<dbReference type="Proteomes" id="UP000887565">
    <property type="component" value="Unplaced"/>
</dbReference>
<dbReference type="AlphaFoldDB" id="A0A915J6Q3"/>
<feature type="region of interest" description="Disordered" evidence="1">
    <location>
        <begin position="1"/>
        <end position="23"/>
    </location>
</feature>
<accession>A0A915J6Q3</accession>
<keyword evidence="2" id="KW-1185">Reference proteome</keyword>
<proteinExistence type="predicted"/>
<organism evidence="2 3">
    <name type="scientific">Romanomermis culicivorax</name>
    <name type="common">Nematode worm</name>
    <dbReference type="NCBI Taxonomy" id="13658"/>
    <lineage>
        <taxon>Eukaryota</taxon>
        <taxon>Metazoa</taxon>
        <taxon>Ecdysozoa</taxon>
        <taxon>Nematoda</taxon>
        <taxon>Enoplea</taxon>
        <taxon>Dorylaimia</taxon>
        <taxon>Mermithida</taxon>
        <taxon>Mermithoidea</taxon>
        <taxon>Mermithidae</taxon>
        <taxon>Romanomermis</taxon>
    </lineage>
</organism>
<name>A0A915J6Q3_ROMCU</name>
<evidence type="ECO:0000313" key="3">
    <source>
        <dbReference type="WBParaSite" id="nRc.2.0.1.t22147-RA"/>
    </source>
</evidence>
<evidence type="ECO:0000256" key="1">
    <source>
        <dbReference type="SAM" id="MobiDB-lite"/>
    </source>
</evidence>
<sequence length="197" mass="21388">MRSTGSRVQKPKKNMGSTKLSSFFGFPGQSSKSPLGGWCGSSFPGGQYHGNYGANRPSAYTSNNGARGCRKCGALDHWVARCPLQFSLPAPNSTIQDASSLAGASFIIPRTLCDELQSKCLTKQRQSRFVNQAALANTNALLDIFATCAVKGSQTPYSVDHDQGKDAKSKFEGEDEKFMRKSTDMFCQPMLALLRLK</sequence>